<evidence type="ECO:0000313" key="10">
    <source>
        <dbReference type="Proteomes" id="UP000236151"/>
    </source>
</evidence>
<proteinExistence type="inferred from homology"/>
<dbReference type="Gene3D" id="1.10.3720.10">
    <property type="entry name" value="MetI-like"/>
    <property type="match status" value="1"/>
</dbReference>
<keyword evidence="4 7" id="KW-0812">Transmembrane</keyword>
<keyword evidence="5 7" id="KW-1133">Transmembrane helix</keyword>
<dbReference type="AlphaFoldDB" id="A0A2K2EZ86"/>
<evidence type="ECO:0000256" key="1">
    <source>
        <dbReference type="ARBA" id="ARBA00004651"/>
    </source>
</evidence>
<dbReference type="EMBL" id="NIOJ01000101">
    <property type="protein sequence ID" value="PNT94588.1"/>
    <property type="molecule type" value="Genomic_DNA"/>
</dbReference>
<dbReference type="InterPro" id="IPR035906">
    <property type="entry name" value="MetI-like_sf"/>
</dbReference>
<evidence type="ECO:0000256" key="3">
    <source>
        <dbReference type="ARBA" id="ARBA00022475"/>
    </source>
</evidence>
<dbReference type="PANTHER" id="PTHR43744">
    <property type="entry name" value="ABC TRANSPORTER PERMEASE PROTEIN MG189-RELATED-RELATED"/>
    <property type="match status" value="1"/>
</dbReference>
<dbReference type="InterPro" id="IPR000515">
    <property type="entry name" value="MetI-like"/>
</dbReference>
<evidence type="ECO:0000256" key="6">
    <source>
        <dbReference type="ARBA" id="ARBA00023136"/>
    </source>
</evidence>
<feature type="transmembrane region" description="Helical" evidence="7">
    <location>
        <begin position="106"/>
        <end position="125"/>
    </location>
</feature>
<comment type="caution">
    <text evidence="9">The sequence shown here is derived from an EMBL/GenBank/DDBJ whole genome shotgun (WGS) entry which is preliminary data.</text>
</comment>
<comment type="subcellular location">
    <subcellularLocation>
        <location evidence="1 7">Cell membrane</location>
        <topology evidence="1 7">Multi-pass membrane protein</topology>
    </subcellularLocation>
</comment>
<feature type="domain" description="ABC transmembrane type-1" evidence="8">
    <location>
        <begin position="67"/>
        <end position="282"/>
    </location>
</feature>
<evidence type="ECO:0000256" key="7">
    <source>
        <dbReference type="RuleBase" id="RU363032"/>
    </source>
</evidence>
<protein>
    <submittedName>
        <fullName evidence="9">ABC transporter permease</fullName>
    </submittedName>
</protein>
<dbReference type="PROSITE" id="PS50928">
    <property type="entry name" value="ABC_TM1"/>
    <property type="match status" value="1"/>
</dbReference>
<name>A0A2K2EZ86_9CLOT</name>
<keyword evidence="2 7" id="KW-0813">Transport</keyword>
<feature type="transmembrane region" description="Helical" evidence="7">
    <location>
        <begin position="263"/>
        <end position="282"/>
    </location>
</feature>
<feature type="transmembrane region" description="Helical" evidence="7">
    <location>
        <begin position="12"/>
        <end position="32"/>
    </location>
</feature>
<keyword evidence="10" id="KW-1185">Reference proteome</keyword>
<evidence type="ECO:0000313" key="9">
    <source>
        <dbReference type="EMBL" id="PNT94588.1"/>
    </source>
</evidence>
<dbReference type="Proteomes" id="UP000236151">
    <property type="component" value="Unassembled WGS sequence"/>
</dbReference>
<dbReference type="Pfam" id="PF00528">
    <property type="entry name" value="BPD_transp_1"/>
    <property type="match status" value="1"/>
</dbReference>
<keyword evidence="3" id="KW-1003">Cell membrane</keyword>
<reference evidence="9 10" key="1">
    <citation type="submission" date="2017-06" db="EMBL/GenBank/DDBJ databases">
        <title>Investigating the central metabolism of Clostridium thermosuccinogenes.</title>
        <authorList>
            <person name="Koendjbiharie J.G."/>
            <person name="van Kranenburg R."/>
        </authorList>
    </citation>
    <scope>NUCLEOTIDE SEQUENCE [LARGE SCALE GENOMIC DNA]</scope>
    <source>
        <strain evidence="9 10">DSM 5806</strain>
    </source>
</reference>
<dbReference type="PANTHER" id="PTHR43744:SF9">
    <property type="entry name" value="POLYGALACTURONAN_RHAMNOGALACTURONAN TRANSPORT SYSTEM PERMEASE PROTEIN YTCP"/>
    <property type="match status" value="1"/>
</dbReference>
<dbReference type="GO" id="GO:0005886">
    <property type="term" value="C:plasma membrane"/>
    <property type="evidence" value="ECO:0007669"/>
    <property type="project" value="UniProtKB-SubCell"/>
</dbReference>
<organism evidence="9 10">
    <name type="scientific">Clostridium thermosuccinogenes</name>
    <dbReference type="NCBI Taxonomy" id="84032"/>
    <lineage>
        <taxon>Bacteria</taxon>
        <taxon>Bacillati</taxon>
        <taxon>Bacillota</taxon>
        <taxon>Clostridia</taxon>
        <taxon>Eubacteriales</taxon>
        <taxon>Clostridiaceae</taxon>
        <taxon>Clostridium</taxon>
    </lineage>
</organism>
<feature type="transmembrane region" description="Helical" evidence="7">
    <location>
        <begin position="70"/>
        <end position="94"/>
    </location>
</feature>
<dbReference type="GO" id="GO:0055085">
    <property type="term" value="P:transmembrane transport"/>
    <property type="evidence" value="ECO:0007669"/>
    <property type="project" value="InterPro"/>
</dbReference>
<gene>
    <name evidence="9" type="ORF">CDQ84_18710</name>
</gene>
<dbReference type="OrthoDB" id="157184at2"/>
<dbReference type="SUPFAM" id="SSF161098">
    <property type="entry name" value="MetI-like"/>
    <property type="match status" value="1"/>
</dbReference>
<sequence>MSMGEKIFQTFNTLLLTLLGISTLYPMIYILVVSLNEGQDSMKGGLFLWPRVFTLFNYQFVLGNGLIQNAYMITIGRTVLGTILGIALTAFVAYGLSFRNLPYKKFILFLMLIPMLFNGGLIPYYLQLNRLKLINTFWVYVIPGLFNIWNMFVMRRFFMDIPESLRESAIIDGANEVVVLFRIILPLSLPMLAALSLFTAVGHWNDWFSGAFYVNDNKLIPVQTYLQRLLSADSLSMIFGNNRMIGEAAFRQTQVSKMTVTSIKMAAVMIGTLPILCLYPFLQKYFIKGVLIGSIKE</sequence>
<dbReference type="KEGG" id="cthd:CDO33_06395"/>
<comment type="similarity">
    <text evidence="7">Belongs to the binding-protein-dependent transport system permease family.</text>
</comment>
<evidence type="ECO:0000256" key="5">
    <source>
        <dbReference type="ARBA" id="ARBA00022989"/>
    </source>
</evidence>
<dbReference type="CDD" id="cd06261">
    <property type="entry name" value="TM_PBP2"/>
    <property type="match status" value="1"/>
</dbReference>
<keyword evidence="6 7" id="KW-0472">Membrane</keyword>
<evidence type="ECO:0000259" key="8">
    <source>
        <dbReference type="PROSITE" id="PS50928"/>
    </source>
</evidence>
<feature type="transmembrane region" description="Helical" evidence="7">
    <location>
        <begin position="179"/>
        <end position="201"/>
    </location>
</feature>
<accession>A0A2K2EZ86</accession>
<feature type="transmembrane region" description="Helical" evidence="7">
    <location>
        <begin position="137"/>
        <end position="158"/>
    </location>
</feature>
<evidence type="ECO:0000256" key="4">
    <source>
        <dbReference type="ARBA" id="ARBA00022692"/>
    </source>
</evidence>
<evidence type="ECO:0000256" key="2">
    <source>
        <dbReference type="ARBA" id="ARBA00022448"/>
    </source>
</evidence>